<dbReference type="InterPro" id="IPR008727">
    <property type="entry name" value="PAAR_motif"/>
</dbReference>
<gene>
    <name evidence="1" type="ORF">CAL25_15405</name>
</gene>
<dbReference type="CDD" id="cd14744">
    <property type="entry name" value="PAAR_CT_2"/>
    <property type="match status" value="1"/>
</dbReference>
<protein>
    <recommendedName>
        <fullName evidence="3">PAAR domain-containing protein</fullName>
    </recommendedName>
</protein>
<organism evidence="1 2">
    <name type="scientific">Bordetella genomosp. 5</name>
    <dbReference type="NCBI Taxonomy" id="1395608"/>
    <lineage>
        <taxon>Bacteria</taxon>
        <taxon>Pseudomonadati</taxon>
        <taxon>Pseudomonadota</taxon>
        <taxon>Betaproteobacteria</taxon>
        <taxon>Burkholderiales</taxon>
        <taxon>Alcaligenaceae</taxon>
        <taxon>Bordetella</taxon>
    </lineage>
</organism>
<dbReference type="Pfam" id="PF05488">
    <property type="entry name" value="PAAR_motif"/>
    <property type="match status" value="1"/>
</dbReference>
<evidence type="ECO:0008006" key="3">
    <source>
        <dbReference type="Google" id="ProtNLM"/>
    </source>
</evidence>
<dbReference type="AlphaFoldDB" id="A0A261TH72"/>
<name>A0A261TH72_9BORD</name>
<dbReference type="OrthoDB" id="8565659at2"/>
<accession>A0A261TH72</accession>
<dbReference type="RefSeq" id="WP_094801439.1">
    <property type="nucleotide sequence ID" value="NZ_NEVN01000010.1"/>
</dbReference>
<keyword evidence="2" id="KW-1185">Reference proteome</keyword>
<reference evidence="1 2" key="1">
    <citation type="submission" date="2017-05" db="EMBL/GenBank/DDBJ databases">
        <title>Complete and WGS of Bordetella genogroups.</title>
        <authorList>
            <person name="Spilker T."/>
            <person name="LiPuma J."/>
        </authorList>
    </citation>
    <scope>NUCLEOTIDE SEQUENCE [LARGE SCALE GENOMIC DNA]</scope>
    <source>
        <strain evidence="1 2">AU10456</strain>
    </source>
</reference>
<evidence type="ECO:0000313" key="1">
    <source>
        <dbReference type="EMBL" id="OZI49008.1"/>
    </source>
</evidence>
<sequence length="90" mass="9364">MSQRAVIRKGDRTSHGGVVVTGDETVIIFGQPMARVGDRVTCPQCGGTHTIVEGLPGVSSDREAALEGMRTSCGATLIASQAFYKLGLGE</sequence>
<evidence type="ECO:0000313" key="2">
    <source>
        <dbReference type="Proteomes" id="UP000216913"/>
    </source>
</evidence>
<proteinExistence type="predicted"/>
<dbReference type="Gene3D" id="2.60.200.60">
    <property type="match status" value="1"/>
</dbReference>
<comment type="caution">
    <text evidence="1">The sequence shown here is derived from an EMBL/GenBank/DDBJ whole genome shotgun (WGS) entry which is preliminary data.</text>
</comment>
<dbReference type="Proteomes" id="UP000216913">
    <property type="component" value="Unassembled WGS sequence"/>
</dbReference>
<dbReference type="EMBL" id="NEVP01000009">
    <property type="protein sequence ID" value="OZI49008.1"/>
    <property type="molecule type" value="Genomic_DNA"/>
</dbReference>